<evidence type="ECO:0000259" key="7">
    <source>
        <dbReference type="Pfam" id="PF04719"/>
    </source>
</evidence>
<organism evidence="8 9">
    <name type="scientific">Ramazzottius varieornatus</name>
    <name type="common">Water bear</name>
    <name type="synonym">Tardigrade</name>
    <dbReference type="NCBI Taxonomy" id="947166"/>
    <lineage>
        <taxon>Eukaryota</taxon>
        <taxon>Metazoa</taxon>
        <taxon>Ecdysozoa</taxon>
        <taxon>Tardigrada</taxon>
        <taxon>Eutardigrada</taxon>
        <taxon>Parachela</taxon>
        <taxon>Hypsibioidea</taxon>
        <taxon>Ramazzottiidae</taxon>
        <taxon>Ramazzottius</taxon>
    </lineage>
</organism>
<dbReference type="InterPro" id="IPR009072">
    <property type="entry name" value="Histone-fold"/>
</dbReference>
<dbReference type="InterPro" id="IPR006809">
    <property type="entry name" value="TAFII28_dom"/>
</dbReference>
<dbReference type="STRING" id="947166.A0A1D1VQP6"/>
<dbReference type="FunFam" id="1.10.20.10:FF:000025">
    <property type="entry name" value="Transcription initiation factor TFIID subunit 11"/>
    <property type="match status" value="1"/>
</dbReference>
<comment type="similarity">
    <text evidence="2">Belongs to the TAF11 family.</text>
</comment>
<dbReference type="EMBL" id="BDGG01000007">
    <property type="protein sequence ID" value="GAV02048.1"/>
    <property type="molecule type" value="Genomic_DNA"/>
</dbReference>
<protein>
    <recommendedName>
        <fullName evidence="7">TAFII28-like protein domain-containing protein</fullName>
    </recommendedName>
</protein>
<feature type="region of interest" description="Disordered" evidence="6">
    <location>
        <begin position="276"/>
        <end position="295"/>
    </location>
</feature>
<dbReference type="PANTHER" id="PTHR13218:SF8">
    <property type="entry name" value="TRANSCRIPTION INITIATION FACTOR TFIID SUBUNIT 11"/>
    <property type="match status" value="1"/>
</dbReference>
<dbReference type="PANTHER" id="PTHR13218">
    <property type="entry name" value="TRANSCRIPTION INITIATION FACTOR TFIID SUBUNIT 11-RELATED"/>
    <property type="match status" value="1"/>
</dbReference>
<feature type="domain" description="TAFII28-like protein" evidence="7">
    <location>
        <begin position="188"/>
        <end position="273"/>
    </location>
</feature>
<evidence type="ECO:0000256" key="4">
    <source>
        <dbReference type="ARBA" id="ARBA00023163"/>
    </source>
</evidence>
<evidence type="ECO:0000313" key="8">
    <source>
        <dbReference type="EMBL" id="GAV02048.1"/>
    </source>
</evidence>
<dbReference type="GO" id="GO:0005669">
    <property type="term" value="C:transcription factor TFIID complex"/>
    <property type="evidence" value="ECO:0007669"/>
    <property type="project" value="InterPro"/>
</dbReference>
<keyword evidence="5" id="KW-0539">Nucleus</keyword>
<keyword evidence="9" id="KW-1185">Reference proteome</keyword>
<sequence length="295" mass="32291">MDNDGMEALLDFPDFPLDPVAGPADSATTSQAVSAPLDDSSASSLPTEEPLVTKEELSLPLAVLTPEEKPELKTEPRDVDSMSTKSEASSKLFKTSKTNRKRQNSGSTHDTEVSVASSSNSKSSSSTAKKAKKLKASGSRPSSSKETTDESRGDSPVVDDDFEGDLMDLLPLKEEKPEDIAERQKLQLLISHLSEEQLNRYEVYRRASFPKAAVRRIVQTVAGCTVSQNTVIAMAGVAKLYVGEMVEHALDVKEQWGETGPLQPKHLREALRQLRNKSTTTTTKYRKKTIVQPFP</sequence>
<dbReference type="GO" id="GO:0051123">
    <property type="term" value="P:RNA polymerase II preinitiation complex assembly"/>
    <property type="evidence" value="ECO:0007669"/>
    <property type="project" value="InterPro"/>
</dbReference>
<dbReference type="GO" id="GO:0046982">
    <property type="term" value="F:protein heterodimerization activity"/>
    <property type="evidence" value="ECO:0007669"/>
    <property type="project" value="InterPro"/>
</dbReference>
<keyword evidence="3" id="KW-0805">Transcription regulation</keyword>
<feature type="compositionally biased region" description="Low complexity" evidence="6">
    <location>
        <begin position="114"/>
        <end position="128"/>
    </location>
</feature>
<reference evidence="8 9" key="1">
    <citation type="journal article" date="2016" name="Nat. Commun.">
        <title>Extremotolerant tardigrade genome and improved radiotolerance of human cultured cells by tardigrade-unique protein.</title>
        <authorList>
            <person name="Hashimoto T."/>
            <person name="Horikawa D.D."/>
            <person name="Saito Y."/>
            <person name="Kuwahara H."/>
            <person name="Kozuka-Hata H."/>
            <person name="Shin-I T."/>
            <person name="Minakuchi Y."/>
            <person name="Ohishi K."/>
            <person name="Motoyama A."/>
            <person name="Aizu T."/>
            <person name="Enomoto A."/>
            <person name="Kondo K."/>
            <person name="Tanaka S."/>
            <person name="Hara Y."/>
            <person name="Koshikawa S."/>
            <person name="Sagara H."/>
            <person name="Miura T."/>
            <person name="Yokobori S."/>
            <person name="Miyagawa K."/>
            <person name="Suzuki Y."/>
            <person name="Kubo T."/>
            <person name="Oyama M."/>
            <person name="Kohara Y."/>
            <person name="Fujiyama A."/>
            <person name="Arakawa K."/>
            <person name="Katayama T."/>
            <person name="Toyoda A."/>
            <person name="Kunieda T."/>
        </authorList>
    </citation>
    <scope>NUCLEOTIDE SEQUENCE [LARGE SCALE GENOMIC DNA]</scope>
    <source>
        <strain evidence="8 9">YOKOZUNA-1</strain>
    </source>
</reference>
<dbReference type="SUPFAM" id="SSF47113">
    <property type="entry name" value="Histone-fold"/>
    <property type="match status" value="1"/>
</dbReference>
<proteinExistence type="inferred from homology"/>
<evidence type="ECO:0000256" key="6">
    <source>
        <dbReference type="SAM" id="MobiDB-lite"/>
    </source>
</evidence>
<gene>
    <name evidence="8" type="primary">RvY_12661-1</name>
    <name evidence="8" type="synonym">RvY_12661.1</name>
    <name evidence="8" type="ORF">RvY_12661</name>
</gene>
<feature type="region of interest" description="Disordered" evidence="6">
    <location>
        <begin position="1"/>
        <end position="163"/>
    </location>
</feature>
<evidence type="ECO:0000256" key="1">
    <source>
        <dbReference type="ARBA" id="ARBA00004123"/>
    </source>
</evidence>
<dbReference type="OrthoDB" id="28335at2759"/>
<name>A0A1D1VQP6_RAMVA</name>
<evidence type="ECO:0000313" key="9">
    <source>
        <dbReference type="Proteomes" id="UP000186922"/>
    </source>
</evidence>
<dbReference type="Proteomes" id="UP000186922">
    <property type="component" value="Unassembled WGS sequence"/>
</dbReference>
<accession>A0A1D1VQP6</accession>
<evidence type="ECO:0000256" key="5">
    <source>
        <dbReference type="ARBA" id="ARBA00023242"/>
    </source>
</evidence>
<feature type="compositionally biased region" description="Low complexity" evidence="6">
    <location>
        <begin position="34"/>
        <end position="46"/>
    </location>
</feature>
<comment type="subcellular location">
    <subcellularLocation>
        <location evidence="1">Nucleus</location>
    </subcellularLocation>
</comment>
<dbReference type="Pfam" id="PF04719">
    <property type="entry name" value="TAFII28"/>
    <property type="match status" value="1"/>
</dbReference>
<comment type="caution">
    <text evidence="8">The sequence shown here is derived from an EMBL/GenBank/DDBJ whole genome shotgun (WGS) entry which is preliminary data.</text>
</comment>
<dbReference type="CDD" id="cd08048">
    <property type="entry name" value="HFD_TAF11"/>
    <property type="match status" value="1"/>
</dbReference>
<dbReference type="GO" id="GO:0016251">
    <property type="term" value="F:RNA polymerase II general transcription initiation factor activity"/>
    <property type="evidence" value="ECO:0007669"/>
    <property type="project" value="TreeGrafter"/>
</dbReference>
<evidence type="ECO:0000256" key="3">
    <source>
        <dbReference type="ARBA" id="ARBA00023015"/>
    </source>
</evidence>
<keyword evidence="4" id="KW-0804">Transcription</keyword>
<dbReference type="InterPro" id="IPR045127">
    <property type="entry name" value="TAF11-like"/>
</dbReference>
<dbReference type="AlphaFoldDB" id="A0A1D1VQP6"/>
<dbReference type="Gene3D" id="1.10.20.10">
    <property type="entry name" value="Histone, subunit A"/>
    <property type="match status" value="1"/>
</dbReference>
<feature type="compositionally biased region" description="Polar residues" evidence="6">
    <location>
        <begin position="81"/>
        <end position="96"/>
    </location>
</feature>
<feature type="compositionally biased region" description="Basic and acidic residues" evidence="6">
    <location>
        <begin position="66"/>
        <end position="80"/>
    </location>
</feature>
<evidence type="ECO:0000256" key="2">
    <source>
        <dbReference type="ARBA" id="ARBA00009788"/>
    </source>
</evidence>